<evidence type="ECO:0000256" key="6">
    <source>
        <dbReference type="ARBA" id="ARBA00023228"/>
    </source>
</evidence>
<name>A0AAE0SN80_9BIVA</name>
<dbReference type="PANTHER" id="PTHR21634">
    <property type="entry name" value="RE13835P"/>
    <property type="match status" value="1"/>
</dbReference>
<dbReference type="Pfam" id="PF14638">
    <property type="entry name" value="FNIP_C"/>
    <property type="match status" value="1"/>
</dbReference>
<evidence type="ECO:0000256" key="3">
    <source>
        <dbReference type="ARBA" id="ARBA00007541"/>
    </source>
</evidence>
<dbReference type="InterPro" id="IPR028084">
    <property type="entry name" value="FNIP_N_dom"/>
</dbReference>
<dbReference type="PANTHER" id="PTHR21634:SF9">
    <property type="entry name" value="RE13835P"/>
    <property type="match status" value="1"/>
</dbReference>
<evidence type="ECO:0000259" key="8">
    <source>
        <dbReference type="PROSITE" id="PS51836"/>
    </source>
</evidence>
<dbReference type="InterPro" id="IPR028086">
    <property type="entry name" value="FNIP_C_dom"/>
</dbReference>
<keyword evidence="4" id="KW-0963">Cytoplasm</keyword>
<dbReference type="GO" id="GO:0005765">
    <property type="term" value="C:lysosomal membrane"/>
    <property type="evidence" value="ECO:0007669"/>
    <property type="project" value="UniProtKB-SubCell"/>
</dbReference>
<dbReference type="Pfam" id="PF14637">
    <property type="entry name" value="FNIP_M"/>
    <property type="match status" value="1"/>
</dbReference>
<reference evidence="9" key="1">
    <citation type="journal article" date="2021" name="Genome Biol. Evol.">
        <title>A High-Quality Reference Genome for a Parasitic Bivalve with Doubly Uniparental Inheritance (Bivalvia: Unionida).</title>
        <authorList>
            <person name="Smith C.H."/>
        </authorList>
    </citation>
    <scope>NUCLEOTIDE SEQUENCE</scope>
    <source>
        <strain evidence="9">CHS0354</strain>
    </source>
</reference>
<keyword evidence="5" id="KW-0472">Membrane</keyword>
<dbReference type="InterPro" id="IPR026156">
    <property type="entry name" value="FNIP_fam"/>
</dbReference>
<comment type="caution">
    <text evidence="9">The sequence shown here is derived from an EMBL/GenBank/DDBJ whole genome shotgun (WGS) entry which is preliminary data.</text>
</comment>
<evidence type="ECO:0000256" key="4">
    <source>
        <dbReference type="ARBA" id="ARBA00022490"/>
    </source>
</evidence>
<accession>A0AAE0SN80</accession>
<comment type="subcellular location">
    <subcellularLocation>
        <location evidence="1">Cytoplasm</location>
    </subcellularLocation>
    <subcellularLocation>
        <location evidence="2">Lysosome membrane</location>
    </subcellularLocation>
</comment>
<dbReference type="PRINTS" id="PR02073">
    <property type="entry name" value="FOLLICULNIP1"/>
</dbReference>
<dbReference type="InterPro" id="IPR028085">
    <property type="entry name" value="FNIP_mid_dom"/>
</dbReference>
<reference evidence="9" key="2">
    <citation type="journal article" date="2021" name="Genome Biol. Evol.">
        <title>Developing a high-quality reference genome for a parasitic bivalve with doubly uniparental inheritance (Bivalvia: Unionida).</title>
        <authorList>
            <person name="Smith C.H."/>
        </authorList>
    </citation>
    <scope>NUCLEOTIDE SEQUENCE</scope>
    <source>
        <strain evidence="9">CHS0354</strain>
        <tissue evidence="9">Mantle</tissue>
    </source>
</reference>
<evidence type="ECO:0000256" key="7">
    <source>
        <dbReference type="SAM" id="MobiDB-lite"/>
    </source>
</evidence>
<evidence type="ECO:0000313" key="10">
    <source>
        <dbReference type="Proteomes" id="UP001195483"/>
    </source>
</evidence>
<reference evidence="9" key="3">
    <citation type="submission" date="2023-05" db="EMBL/GenBank/DDBJ databases">
        <authorList>
            <person name="Smith C.H."/>
        </authorList>
    </citation>
    <scope>NUCLEOTIDE SEQUENCE</scope>
    <source>
        <strain evidence="9">CHS0354</strain>
        <tissue evidence="9">Mantle</tissue>
    </source>
</reference>
<protein>
    <recommendedName>
        <fullName evidence="8">UDENN FNIP1/2-type domain-containing protein</fullName>
    </recommendedName>
</protein>
<gene>
    <name evidence="9" type="ORF">CHS0354_002368</name>
</gene>
<keyword evidence="6" id="KW-0458">Lysosome</keyword>
<dbReference type="Pfam" id="PF14636">
    <property type="entry name" value="FNIP_N"/>
    <property type="match status" value="1"/>
</dbReference>
<feature type="compositionally biased region" description="Polar residues" evidence="7">
    <location>
        <begin position="827"/>
        <end position="838"/>
    </location>
</feature>
<evidence type="ECO:0000256" key="5">
    <source>
        <dbReference type="ARBA" id="ARBA00023136"/>
    </source>
</evidence>
<dbReference type="AlphaFoldDB" id="A0AAE0SN80"/>
<feature type="compositionally biased region" description="Basic and acidic residues" evidence="7">
    <location>
        <begin position="800"/>
        <end position="820"/>
    </location>
</feature>
<feature type="region of interest" description="Disordered" evidence="7">
    <location>
        <begin position="761"/>
        <end position="861"/>
    </location>
</feature>
<keyword evidence="10" id="KW-1185">Reference proteome</keyword>
<feature type="region of interest" description="Disordered" evidence="7">
    <location>
        <begin position="151"/>
        <end position="202"/>
    </location>
</feature>
<dbReference type="Proteomes" id="UP001195483">
    <property type="component" value="Unassembled WGS sequence"/>
</dbReference>
<evidence type="ECO:0000256" key="2">
    <source>
        <dbReference type="ARBA" id="ARBA00004656"/>
    </source>
</evidence>
<feature type="domain" description="UDENN FNIP1/2-type" evidence="8">
    <location>
        <begin position="35"/>
        <end position="1063"/>
    </location>
</feature>
<feature type="compositionally biased region" description="Polar residues" evidence="7">
    <location>
        <begin position="153"/>
        <end position="171"/>
    </location>
</feature>
<dbReference type="GO" id="GO:0051087">
    <property type="term" value="F:protein-folding chaperone binding"/>
    <property type="evidence" value="ECO:0007669"/>
    <property type="project" value="TreeGrafter"/>
</dbReference>
<proteinExistence type="inferred from homology"/>
<dbReference type="EMBL" id="JAEAOA010000201">
    <property type="protein sequence ID" value="KAK3595116.1"/>
    <property type="molecule type" value="Genomic_DNA"/>
</dbReference>
<evidence type="ECO:0000313" key="9">
    <source>
        <dbReference type="EMBL" id="KAK3595116.1"/>
    </source>
</evidence>
<dbReference type="InterPro" id="IPR037545">
    <property type="entry name" value="DENN_FNIP1/2"/>
</dbReference>
<comment type="similarity">
    <text evidence="3">Belongs to the FNIP family.</text>
</comment>
<dbReference type="PROSITE" id="PS51836">
    <property type="entry name" value="DENN_FNIP12"/>
    <property type="match status" value="1"/>
</dbReference>
<sequence length="1072" mass="120728">MAYFQKLLNKTKFTKSSSSKLSPGDIKTEWKQPTFKPSYIRLILFADNDIRGRQLIFDSQSLRRAQEKEGHLRCQRQILAQKLAASKSAVKAPDCPAPNYELRPGSDVKMLEEMMFGAEGFAYRARSVKVHVTRSPPQVILTKVFVPEKPKRTSVSDLDNDSCSFSSQSDLTLPKPISQEKDSPIAAQSIPVDVPSPRQGSLRNSIDIIDEDSGLASLTSSGSFQAPFSSPGSNTSSYNSLHRRWQRVLSTSLESVCKRRSHQDLLSSQDTTSPARPKRCKIAIGVILDTVDESSGKDNGSFETFFFSHITLFESHLERLRIEIERGLYNKKNFHNIVIAAFESFRQNIFDLYTAPRLSEPVWLNMMSFSNYRYILCEKFLNEFMSLVKNYDNKNTQFFISTVVTAVLTHHLAWVPTVTPAGGTPSNTYLDKHSAKWVDTLAKTHPYNPLWAQLGDLYGAIGFPLRLSRTVVVGKKAELVKKIIYVLSYFIRCSDILETSETGHLDSVLERLTFVESPGDVEKDIMQKSNDIDIGKIEEDCNSNRYAVPQLGSVSCLNCSLCNTRQEASVIKNHYGKSVFYDLEVKNVCFCIGQRPQGDIQLQEENHETGNVGYFSSLGENVPVGNSKEIFESQECHSVDEGFAVTLKECRLSEARIVEESKIQDVQLVQRADTSPSGQFQTLGKKTVDLKLDLKACTTSIIPSESFINTQTSSSSYYEIKKVFLEARSNSIFNEYFDEGIETKTIDDLDENDRIPHLLPTNKHRFLSGDHGSSSETEDMGKAPSLPDLSQVKMDAQNTKQKENIRTSHRERLDSLDQKFRGRKPSFTRQVSEQSASRPSGFAPGRCRPVTPTELGRRRHLSSSSSFDLDFLDPSAFCRVLPMPEVRGMEYCSSQKSFEKNFGRSLLAEFSDHYMSDFVLHGTSDKNYQEKLQGDLKMAIQHSVLDEPIAEAVCIIADTDLWSVNLYSSRHELSGKGQQPQKCVASPIVSNLIESVLQLWKLKMSPEFCIMHLEDRLQEIYFKSKMLAEYLKGTKNCTMMELTAMFGFERSDLPLLVAIAGTHSPHLSLCSV</sequence>
<dbReference type="GO" id="GO:0042030">
    <property type="term" value="F:ATPase inhibitor activity"/>
    <property type="evidence" value="ECO:0007669"/>
    <property type="project" value="TreeGrafter"/>
</dbReference>
<evidence type="ECO:0000256" key="1">
    <source>
        <dbReference type="ARBA" id="ARBA00004496"/>
    </source>
</evidence>
<organism evidence="9 10">
    <name type="scientific">Potamilus streckersoni</name>
    <dbReference type="NCBI Taxonomy" id="2493646"/>
    <lineage>
        <taxon>Eukaryota</taxon>
        <taxon>Metazoa</taxon>
        <taxon>Spiralia</taxon>
        <taxon>Lophotrochozoa</taxon>
        <taxon>Mollusca</taxon>
        <taxon>Bivalvia</taxon>
        <taxon>Autobranchia</taxon>
        <taxon>Heteroconchia</taxon>
        <taxon>Palaeoheterodonta</taxon>
        <taxon>Unionida</taxon>
        <taxon>Unionoidea</taxon>
        <taxon>Unionidae</taxon>
        <taxon>Ambleminae</taxon>
        <taxon>Lampsilini</taxon>
        <taxon>Potamilus</taxon>
    </lineage>
</organism>